<dbReference type="EMBL" id="CAJVCH010556473">
    <property type="protein sequence ID" value="CAG7830551.1"/>
    <property type="molecule type" value="Genomic_DNA"/>
</dbReference>
<name>A0A8J2Q259_9HEXA</name>
<sequence>MPPDEIENIKSSIHLNNHVLTETEFNQRNSKNARELRKKGKRLVKRKAYQEAIHMYTKGLSLAGLRNKDRTFLLSNRSQARIFILKNENLPEDEITVNINSAYEDAQNLISTEPT</sequence>
<comment type="caution">
    <text evidence="1">The sequence shown here is derived from an EMBL/GenBank/DDBJ whole genome shotgun (WGS) entry which is preliminary data.</text>
</comment>
<evidence type="ECO:0008006" key="3">
    <source>
        <dbReference type="Google" id="ProtNLM"/>
    </source>
</evidence>
<accession>A0A8J2Q259</accession>
<keyword evidence="2" id="KW-1185">Reference proteome</keyword>
<dbReference type="AlphaFoldDB" id="A0A8J2Q259"/>
<proteinExistence type="predicted"/>
<feature type="non-terminal residue" evidence="1">
    <location>
        <position position="115"/>
    </location>
</feature>
<dbReference type="Proteomes" id="UP000708208">
    <property type="component" value="Unassembled WGS sequence"/>
</dbReference>
<protein>
    <recommendedName>
        <fullName evidence="3">Tetratricopeptide repeat protein</fullName>
    </recommendedName>
</protein>
<evidence type="ECO:0000313" key="1">
    <source>
        <dbReference type="EMBL" id="CAG7830551.1"/>
    </source>
</evidence>
<evidence type="ECO:0000313" key="2">
    <source>
        <dbReference type="Proteomes" id="UP000708208"/>
    </source>
</evidence>
<organism evidence="1 2">
    <name type="scientific">Allacma fusca</name>
    <dbReference type="NCBI Taxonomy" id="39272"/>
    <lineage>
        <taxon>Eukaryota</taxon>
        <taxon>Metazoa</taxon>
        <taxon>Ecdysozoa</taxon>
        <taxon>Arthropoda</taxon>
        <taxon>Hexapoda</taxon>
        <taxon>Collembola</taxon>
        <taxon>Symphypleona</taxon>
        <taxon>Sminthuridae</taxon>
        <taxon>Allacma</taxon>
    </lineage>
</organism>
<gene>
    <name evidence="1" type="ORF">AFUS01_LOCUS40349</name>
</gene>
<reference evidence="1" key="1">
    <citation type="submission" date="2021-06" db="EMBL/GenBank/DDBJ databases">
        <authorList>
            <person name="Hodson N. C."/>
            <person name="Mongue J. A."/>
            <person name="Jaron S. K."/>
        </authorList>
    </citation>
    <scope>NUCLEOTIDE SEQUENCE</scope>
</reference>